<dbReference type="AlphaFoldDB" id="A0A843UZ92"/>
<keyword evidence="4" id="KW-1185">Reference proteome</keyword>
<evidence type="ECO:0000256" key="1">
    <source>
        <dbReference type="ARBA" id="ARBA00006484"/>
    </source>
</evidence>
<dbReference type="OrthoDB" id="48317at2759"/>
<dbReference type="Gene3D" id="3.40.50.720">
    <property type="entry name" value="NAD(P)-binding Rossmann-like Domain"/>
    <property type="match status" value="1"/>
</dbReference>
<dbReference type="GO" id="GO:0016616">
    <property type="term" value="F:oxidoreductase activity, acting on the CH-OH group of donors, NAD or NADP as acceptor"/>
    <property type="evidence" value="ECO:0007669"/>
    <property type="project" value="TreeGrafter"/>
</dbReference>
<organism evidence="3 4">
    <name type="scientific">Colocasia esculenta</name>
    <name type="common">Wild taro</name>
    <name type="synonym">Arum esculentum</name>
    <dbReference type="NCBI Taxonomy" id="4460"/>
    <lineage>
        <taxon>Eukaryota</taxon>
        <taxon>Viridiplantae</taxon>
        <taxon>Streptophyta</taxon>
        <taxon>Embryophyta</taxon>
        <taxon>Tracheophyta</taxon>
        <taxon>Spermatophyta</taxon>
        <taxon>Magnoliopsida</taxon>
        <taxon>Liliopsida</taxon>
        <taxon>Araceae</taxon>
        <taxon>Aroideae</taxon>
        <taxon>Colocasieae</taxon>
        <taxon>Colocasia</taxon>
    </lineage>
</organism>
<protein>
    <submittedName>
        <fullName evidence="3">Uncharacterized protein</fullName>
    </submittedName>
</protein>
<keyword evidence="2" id="KW-0560">Oxidoreductase</keyword>
<dbReference type="InterPro" id="IPR036291">
    <property type="entry name" value="NAD(P)-bd_dom_sf"/>
</dbReference>
<dbReference type="GO" id="GO:0005737">
    <property type="term" value="C:cytoplasm"/>
    <property type="evidence" value="ECO:0007669"/>
    <property type="project" value="TreeGrafter"/>
</dbReference>
<reference evidence="3" key="1">
    <citation type="submission" date="2017-07" db="EMBL/GenBank/DDBJ databases">
        <title>Taro Niue Genome Assembly and Annotation.</title>
        <authorList>
            <person name="Atibalentja N."/>
            <person name="Keating K."/>
            <person name="Fields C.J."/>
        </authorList>
    </citation>
    <scope>NUCLEOTIDE SEQUENCE</scope>
    <source>
        <strain evidence="3">Niue_2</strain>
        <tissue evidence="3">Leaf</tissue>
    </source>
</reference>
<dbReference type="PANTHER" id="PTHR44229:SF4">
    <property type="entry name" value="15-HYDROXYPROSTAGLANDIN DEHYDROGENASE [NAD(+)]"/>
    <property type="match status" value="1"/>
</dbReference>
<accession>A0A843UZ92</accession>
<evidence type="ECO:0000313" key="4">
    <source>
        <dbReference type="Proteomes" id="UP000652761"/>
    </source>
</evidence>
<evidence type="ECO:0000256" key="2">
    <source>
        <dbReference type="ARBA" id="ARBA00023002"/>
    </source>
</evidence>
<comment type="caution">
    <text evidence="3">The sequence shown here is derived from an EMBL/GenBank/DDBJ whole genome shotgun (WGS) entry which is preliminary data.</text>
</comment>
<dbReference type="PANTHER" id="PTHR44229">
    <property type="entry name" value="15-HYDROXYPROSTAGLANDIN DEHYDROGENASE [NAD(+)]"/>
    <property type="match status" value="1"/>
</dbReference>
<dbReference type="SUPFAM" id="SSF51735">
    <property type="entry name" value="NAD(P)-binding Rossmann-fold domains"/>
    <property type="match status" value="1"/>
</dbReference>
<gene>
    <name evidence="3" type="ORF">Taro_017390</name>
</gene>
<sequence>MELKPGLSALVTGGASGIAYGELAKTHAAVTMLTCLGQPVHIALTRGQSFRGKALSLALGKKGIFVTIVDLSEEKGKEVAHLVEKDSKDFHPDRKFPSSMFIQCDVTNSRVMKDRNNSSLVWENRLCFSTKEMD</sequence>
<dbReference type="Proteomes" id="UP000652761">
    <property type="component" value="Unassembled WGS sequence"/>
</dbReference>
<comment type="similarity">
    <text evidence="1">Belongs to the short-chain dehydrogenases/reductases (SDR) family.</text>
</comment>
<dbReference type="EMBL" id="NMUH01000792">
    <property type="protein sequence ID" value="MQL84879.1"/>
    <property type="molecule type" value="Genomic_DNA"/>
</dbReference>
<proteinExistence type="inferred from homology"/>
<evidence type="ECO:0000313" key="3">
    <source>
        <dbReference type="EMBL" id="MQL84879.1"/>
    </source>
</evidence>
<name>A0A843UZ92_COLES</name>